<evidence type="ECO:0000256" key="7">
    <source>
        <dbReference type="ARBA" id="ARBA00023136"/>
    </source>
</evidence>
<dbReference type="GO" id="GO:0043022">
    <property type="term" value="F:ribosome binding"/>
    <property type="evidence" value="ECO:0007669"/>
    <property type="project" value="UniProtKB-UniRule"/>
</dbReference>
<evidence type="ECO:0000256" key="10">
    <source>
        <dbReference type="ARBA" id="ARBA00061052"/>
    </source>
</evidence>
<feature type="domain" description="Tr-type G" evidence="13">
    <location>
        <begin position="3"/>
        <end position="180"/>
    </location>
</feature>
<dbReference type="AlphaFoldDB" id="A0A1F4TRK4"/>
<keyword evidence="3 12" id="KW-0547">Nucleotide-binding</keyword>
<dbReference type="InterPro" id="IPR035654">
    <property type="entry name" value="LepA_IV"/>
</dbReference>
<dbReference type="CDD" id="cd01890">
    <property type="entry name" value="LepA"/>
    <property type="match status" value="1"/>
</dbReference>
<keyword evidence="7 12" id="KW-0472">Membrane</keyword>
<evidence type="ECO:0000256" key="6">
    <source>
        <dbReference type="ARBA" id="ARBA00023134"/>
    </source>
</evidence>
<dbReference type="InterPro" id="IPR000795">
    <property type="entry name" value="T_Tr_GTP-bd_dom"/>
</dbReference>
<dbReference type="InterPro" id="IPR006297">
    <property type="entry name" value="EF-4"/>
</dbReference>
<dbReference type="GO" id="GO:0005525">
    <property type="term" value="F:GTP binding"/>
    <property type="evidence" value="ECO:0007669"/>
    <property type="project" value="UniProtKB-UniRule"/>
</dbReference>
<dbReference type="InterPro" id="IPR000640">
    <property type="entry name" value="EFG_V-like"/>
</dbReference>
<comment type="function">
    <text evidence="9 12">Required for accurate and efficient protein synthesis under certain stress conditions. May act as a fidelity factor of the translation reaction, by catalyzing a one-codon backward translocation of tRNAs on improperly translocated ribosomes. Back-translocation proceeds from a post-translocation (POST) complex to a pre-translocation (PRE) complex, thus giving elongation factor G a second chance to translocate the tRNAs correctly. Binds to ribosomes in a GTP-dependent manner.</text>
</comment>
<dbReference type="PROSITE" id="PS51722">
    <property type="entry name" value="G_TR_2"/>
    <property type="match status" value="1"/>
</dbReference>
<gene>
    <name evidence="12" type="primary">lepA</name>
    <name evidence="14" type="ORF">A2311_03425</name>
</gene>
<evidence type="ECO:0000256" key="11">
    <source>
        <dbReference type="ARBA" id="ARBA00066744"/>
    </source>
</evidence>
<dbReference type="InterPro" id="IPR013842">
    <property type="entry name" value="LepA_CTD"/>
</dbReference>
<dbReference type="InterPro" id="IPR038363">
    <property type="entry name" value="LepA_C_sf"/>
</dbReference>
<evidence type="ECO:0000313" key="14">
    <source>
        <dbReference type="EMBL" id="OGC35372.1"/>
    </source>
</evidence>
<dbReference type="Pfam" id="PF00679">
    <property type="entry name" value="EFG_C"/>
    <property type="match status" value="1"/>
</dbReference>
<protein>
    <recommendedName>
        <fullName evidence="11 12">Elongation factor 4</fullName>
        <shortName evidence="12">EF-4</shortName>
        <ecNumber evidence="11 12">3.6.5.n1</ecNumber>
    </recommendedName>
    <alternativeName>
        <fullName evidence="12">Ribosomal back-translocase LepA</fullName>
    </alternativeName>
</protein>
<dbReference type="HAMAP" id="MF_00071">
    <property type="entry name" value="LepA"/>
    <property type="match status" value="1"/>
</dbReference>
<reference evidence="14 15" key="1">
    <citation type="journal article" date="2016" name="Nat. Commun.">
        <title>Thousands of microbial genomes shed light on interconnected biogeochemical processes in an aquifer system.</title>
        <authorList>
            <person name="Anantharaman K."/>
            <person name="Brown C.T."/>
            <person name="Hug L.A."/>
            <person name="Sharon I."/>
            <person name="Castelle C.J."/>
            <person name="Probst A.J."/>
            <person name="Thomas B.C."/>
            <person name="Singh A."/>
            <person name="Wilkins M.J."/>
            <person name="Karaoz U."/>
            <person name="Brodie E.L."/>
            <person name="Williams K.H."/>
            <person name="Hubbard S.S."/>
            <person name="Banfield J.F."/>
        </authorList>
    </citation>
    <scope>NUCLEOTIDE SEQUENCE [LARGE SCALE GENOMIC DNA]</scope>
</reference>
<evidence type="ECO:0000313" key="15">
    <source>
        <dbReference type="Proteomes" id="UP000178951"/>
    </source>
</evidence>
<dbReference type="SUPFAM" id="SSF54980">
    <property type="entry name" value="EF-G C-terminal domain-like"/>
    <property type="match status" value="2"/>
</dbReference>
<comment type="catalytic activity">
    <reaction evidence="8 12">
        <text>GTP + H2O = GDP + phosphate + H(+)</text>
        <dbReference type="Rhea" id="RHEA:19669"/>
        <dbReference type="ChEBI" id="CHEBI:15377"/>
        <dbReference type="ChEBI" id="CHEBI:15378"/>
        <dbReference type="ChEBI" id="CHEBI:37565"/>
        <dbReference type="ChEBI" id="CHEBI:43474"/>
        <dbReference type="ChEBI" id="CHEBI:58189"/>
        <dbReference type="EC" id="3.6.5.n1"/>
    </reaction>
</comment>
<dbReference type="Gene3D" id="3.30.70.870">
    <property type="entry name" value="Elongation Factor G (Translational Gtpase), domain 3"/>
    <property type="match status" value="1"/>
</dbReference>
<dbReference type="InterPro" id="IPR004161">
    <property type="entry name" value="EFTu-like_2"/>
</dbReference>
<organism evidence="14 15">
    <name type="scientific">candidate division WOR-1 bacterium RIFOXYB2_FULL_48_7</name>
    <dbReference type="NCBI Taxonomy" id="1802583"/>
    <lineage>
        <taxon>Bacteria</taxon>
        <taxon>Bacillati</taxon>
        <taxon>Saganbacteria</taxon>
    </lineage>
</organism>
<dbReference type="CDD" id="cd03709">
    <property type="entry name" value="lepA_C"/>
    <property type="match status" value="1"/>
</dbReference>
<dbReference type="Pfam" id="PF03144">
    <property type="entry name" value="GTP_EFTU_D2"/>
    <property type="match status" value="1"/>
</dbReference>
<keyword evidence="6 12" id="KW-0342">GTP-binding</keyword>
<dbReference type="NCBIfam" id="TIGR00231">
    <property type="entry name" value="small_GTP"/>
    <property type="match status" value="1"/>
</dbReference>
<dbReference type="SUPFAM" id="SSF52540">
    <property type="entry name" value="P-loop containing nucleoside triphosphate hydrolases"/>
    <property type="match status" value="1"/>
</dbReference>
<dbReference type="Gene3D" id="3.30.70.2570">
    <property type="entry name" value="Elongation factor 4, C-terminal domain"/>
    <property type="match status" value="1"/>
</dbReference>
<dbReference type="GO" id="GO:0003924">
    <property type="term" value="F:GTPase activity"/>
    <property type="evidence" value="ECO:0007669"/>
    <property type="project" value="UniProtKB-UniRule"/>
</dbReference>
<dbReference type="GO" id="GO:0005886">
    <property type="term" value="C:plasma membrane"/>
    <property type="evidence" value="ECO:0007669"/>
    <property type="project" value="UniProtKB-SubCell"/>
</dbReference>
<dbReference type="STRING" id="1802583.A2311_03425"/>
<dbReference type="InterPro" id="IPR027417">
    <property type="entry name" value="P-loop_NTPase"/>
</dbReference>
<dbReference type="Gene3D" id="3.30.70.240">
    <property type="match status" value="1"/>
</dbReference>
<keyword evidence="4 12" id="KW-0378">Hydrolase</keyword>
<dbReference type="InterPro" id="IPR005225">
    <property type="entry name" value="Small_GTP-bd"/>
</dbReference>
<evidence type="ECO:0000256" key="5">
    <source>
        <dbReference type="ARBA" id="ARBA00022917"/>
    </source>
</evidence>
<dbReference type="CDD" id="cd16260">
    <property type="entry name" value="EF4_III"/>
    <property type="match status" value="1"/>
</dbReference>
<keyword evidence="14" id="KW-0251">Elongation factor</keyword>
<feature type="binding site" evidence="12">
    <location>
        <begin position="15"/>
        <end position="20"/>
    </location>
    <ligand>
        <name>GTP</name>
        <dbReference type="ChEBI" id="CHEBI:37565"/>
    </ligand>
</feature>
<dbReference type="NCBIfam" id="TIGR01393">
    <property type="entry name" value="lepA"/>
    <property type="match status" value="1"/>
</dbReference>
<evidence type="ECO:0000256" key="8">
    <source>
        <dbReference type="ARBA" id="ARBA00050293"/>
    </source>
</evidence>
<evidence type="ECO:0000256" key="9">
    <source>
        <dbReference type="ARBA" id="ARBA00057626"/>
    </source>
</evidence>
<evidence type="ECO:0000256" key="3">
    <source>
        <dbReference type="ARBA" id="ARBA00022741"/>
    </source>
</evidence>
<evidence type="ECO:0000256" key="1">
    <source>
        <dbReference type="ARBA" id="ARBA00005454"/>
    </source>
</evidence>
<comment type="similarity">
    <text evidence="1 12">Belongs to the TRAFAC class translation factor GTPase superfamily. Classic translation factor GTPase family. LepA subfamily.</text>
</comment>
<keyword evidence="5 12" id="KW-0648">Protein biosynthesis</keyword>
<evidence type="ECO:0000256" key="4">
    <source>
        <dbReference type="ARBA" id="ARBA00022801"/>
    </source>
</evidence>
<dbReference type="Gene3D" id="2.40.30.10">
    <property type="entry name" value="Translation factors"/>
    <property type="match status" value="1"/>
</dbReference>
<evidence type="ECO:0000259" key="13">
    <source>
        <dbReference type="PROSITE" id="PS51722"/>
    </source>
</evidence>
<dbReference type="InterPro" id="IPR035647">
    <property type="entry name" value="EFG_III/V"/>
</dbReference>
<dbReference type="FunFam" id="2.40.30.10:FF:000015">
    <property type="entry name" value="Translation factor GUF1, mitochondrial"/>
    <property type="match status" value="1"/>
</dbReference>
<dbReference type="FunFam" id="3.40.50.300:FF:000078">
    <property type="entry name" value="Elongation factor 4"/>
    <property type="match status" value="1"/>
</dbReference>
<dbReference type="Proteomes" id="UP000178951">
    <property type="component" value="Unassembled WGS sequence"/>
</dbReference>
<dbReference type="Pfam" id="PF06421">
    <property type="entry name" value="LepA_C"/>
    <property type="match status" value="1"/>
</dbReference>
<dbReference type="FunFam" id="3.30.70.240:FF:000007">
    <property type="entry name" value="Translation factor GUF1, mitochondrial"/>
    <property type="match status" value="1"/>
</dbReference>
<dbReference type="CDD" id="cd03699">
    <property type="entry name" value="EF4_II"/>
    <property type="match status" value="1"/>
</dbReference>
<accession>A0A1F4TRK4</accession>
<feature type="binding site" evidence="12">
    <location>
        <begin position="127"/>
        <end position="130"/>
    </location>
    <ligand>
        <name>GTP</name>
        <dbReference type="ChEBI" id="CHEBI:37565"/>
    </ligand>
</feature>
<dbReference type="PROSITE" id="PS00301">
    <property type="entry name" value="G_TR_1"/>
    <property type="match status" value="1"/>
</dbReference>
<dbReference type="EMBL" id="MEUF01000029">
    <property type="protein sequence ID" value="OGC35372.1"/>
    <property type="molecule type" value="Genomic_DNA"/>
</dbReference>
<dbReference type="PRINTS" id="PR00315">
    <property type="entry name" value="ELONGATNFCT"/>
</dbReference>
<comment type="subcellular location">
    <subcellularLocation>
        <location evidence="12">Cell membrane</location>
        <topology evidence="12">Peripheral membrane protein</topology>
        <orientation evidence="12">Cytoplasmic side</orientation>
    </subcellularLocation>
</comment>
<evidence type="ECO:0000256" key="2">
    <source>
        <dbReference type="ARBA" id="ARBA00022475"/>
    </source>
</evidence>
<keyword evidence="2 12" id="KW-1003">Cell membrane</keyword>
<comment type="caution">
    <text evidence="14">The sequence shown here is derived from an EMBL/GenBank/DDBJ whole genome shotgun (WGS) entry which is preliminary data.</text>
</comment>
<dbReference type="GO" id="GO:0003746">
    <property type="term" value="F:translation elongation factor activity"/>
    <property type="evidence" value="ECO:0007669"/>
    <property type="project" value="UniProtKB-UniRule"/>
</dbReference>
<dbReference type="FunFam" id="3.30.70.870:FF:000004">
    <property type="entry name" value="Translation factor GUF1, mitochondrial"/>
    <property type="match status" value="1"/>
</dbReference>
<evidence type="ECO:0000256" key="12">
    <source>
        <dbReference type="HAMAP-Rule" id="MF_00071"/>
    </source>
</evidence>
<comment type="similarity">
    <text evidence="10">Belongs to the GTP-binding elongation factor family. LepA subfamily.</text>
</comment>
<dbReference type="FunFam" id="3.30.70.2570:FF:000001">
    <property type="entry name" value="Translation factor GUF1, mitochondrial"/>
    <property type="match status" value="1"/>
</dbReference>
<dbReference type="PANTHER" id="PTHR43512:SF4">
    <property type="entry name" value="TRANSLATION FACTOR GUF1 HOMOLOG, CHLOROPLASTIC"/>
    <property type="match status" value="1"/>
</dbReference>
<name>A0A1F4TRK4_UNCSA</name>
<dbReference type="GO" id="GO:0045727">
    <property type="term" value="P:positive regulation of translation"/>
    <property type="evidence" value="ECO:0007669"/>
    <property type="project" value="UniProtKB-UniRule"/>
</dbReference>
<sequence length="592" mass="66279">MLDKIRNFSIIAHIDHGKSTLADRLLEYTGTIEKRQMKEQVLDTMDLERERGITIKAQAIRIDYNGYTLNLIDTPGHVDFSYEVSRSLAACEGALLIIDATQGIEAQTLANAYLALNNNLTIIPVINKIDLPNAEIDKALEEIKNVFGFDKEEVILASAKEGLGIKEILEAIIAKIPHPKGKEEAPLQALIFDSHYDVYRGVVAYVRIVNGVMKTGTKVKMMGSGIDYEVLEVGSLKLGFVPRQELPAGEVGYLISGVKNVRECRVGDTITETARPAQEALPGYKPIKPMVYCGIYPVNPGDFEHLKDSLEKLQLNDAALFYEPETSAALGFGFRCGFLGLLHLEIVQERLEREYNIDLIATAPNVIYKINFQHKPSLMIDNPADFPDPSEIESIEEPYSKVTLFSPSEYVGGLMSLATDKRGIFKGMEYLDPTRVMLTYEIPLAELISEFHDIMKSVSRGYASMDYEIIGYLPSDLVKLDVLLNGEPVDALSTLVHREKAYYRGKRLVEKLKEVIPRHQFQIPIQASIGSKIIARETKPALRKDVLAKCYGGDITRKRKLLEKQKEGKRRMKRVGAVDVPQEAFMAVLRIS</sequence>
<proteinExistence type="inferred from homology"/>
<dbReference type="InterPro" id="IPR009000">
    <property type="entry name" value="Transl_B-barrel_sf"/>
</dbReference>
<dbReference type="SUPFAM" id="SSF50447">
    <property type="entry name" value="Translation proteins"/>
    <property type="match status" value="1"/>
</dbReference>
<dbReference type="InterPro" id="IPR031157">
    <property type="entry name" value="G_TR_CS"/>
</dbReference>
<dbReference type="PANTHER" id="PTHR43512">
    <property type="entry name" value="TRANSLATION FACTOR GUF1-RELATED"/>
    <property type="match status" value="1"/>
</dbReference>
<dbReference type="EC" id="3.6.5.n1" evidence="11 12"/>
<dbReference type="Pfam" id="PF00009">
    <property type="entry name" value="GTP_EFTU"/>
    <property type="match status" value="1"/>
</dbReference>
<dbReference type="Gene3D" id="3.40.50.300">
    <property type="entry name" value="P-loop containing nucleotide triphosphate hydrolases"/>
    <property type="match status" value="1"/>
</dbReference>